<dbReference type="PROSITE" id="PS50297">
    <property type="entry name" value="ANK_REP_REGION"/>
    <property type="match status" value="2"/>
</dbReference>
<dbReference type="PANTHER" id="PTHR24131:SF10">
    <property type="entry name" value="ANKYRIN-REPEAT, SH3-DOMAIN, AND PROLINE-RICH-REGION CONTAINING PROTEIN, ISOFORM B"/>
    <property type="match status" value="1"/>
</dbReference>
<dbReference type="Pfam" id="PF12796">
    <property type="entry name" value="Ank_2"/>
    <property type="match status" value="1"/>
</dbReference>
<dbReference type="PRINTS" id="PR00452">
    <property type="entry name" value="SH3DOMAIN"/>
</dbReference>
<evidence type="ECO:0000313" key="12">
    <source>
        <dbReference type="WBParaSite" id="SBAD_0000480701-mRNA-1"/>
    </source>
</evidence>
<dbReference type="EMBL" id="UZAM01008434">
    <property type="protein sequence ID" value="VDP04948.1"/>
    <property type="molecule type" value="Genomic_DNA"/>
</dbReference>
<evidence type="ECO:0000313" key="10">
    <source>
        <dbReference type="EMBL" id="VDP04948.1"/>
    </source>
</evidence>
<name>A0A183ILW6_9BILA</name>
<keyword evidence="6" id="KW-0539">Nucleus</keyword>
<dbReference type="FunFam" id="1.25.40.20:FF:000008">
    <property type="entry name" value="Apoptosis-stimulating of p53 protein 2 isoform 1"/>
    <property type="match status" value="1"/>
</dbReference>
<dbReference type="InterPro" id="IPR036028">
    <property type="entry name" value="SH3-like_dom_sf"/>
</dbReference>
<dbReference type="PANTHER" id="PTHR24131">
    <property type="entry name" value="APOPTOSIS-STIMULATING OF P53 PROTEIN"/>
    <property type="match status" value="1"/>
</dbReference>
<comment type="subcellular location">
    <subcellularLocation>
        <location evidence="1">Nucleus</location>
    </subcellularLocation>
</comment>
<reference evidence="12" key="1">
    <citation type="submission" date="2016-06" db="UniProtKB">
        <authorList>
            <consortium name="WormBaseParasite"/>
        </authorList>
    </citation>
    <scope>IDENTIFICATION</scope>
</reference>
<gene>
    <name evidence="10" type="ORF">SBAD_LOCUS4612</name>
</gene>
<dbReference type="SMART" id="SM00326">
    <property type="entry name" value="SH3"/>
    <property type="match status" value="1"/>
</dbReference>
<evidence type="ECO:0000313" key="11">
    <source>
        <dbReference type="Proteomes" id="UP000270296"/>
    </source>
</evidence>
<dbReference type="PROSITE" id="PS50002">
    <property type="entry name" value="SH3"/>
    <property type="match status" value="1"/>
</dbReference>
<dbReference type="SUPFAM" id="SSF50044">
    <property type="entry name" value="SH3-domain"/>
    <property type="match status" value="1"/>
</dbReference>
<feature type="domain" description="SH3" evidence="9">
    <location>
        <begin position="424"/>
        <end position="488"/>
    </location>
</feature>
<dbReference type="Proteomes" id="UP000270296">
    <property type="component" value="Unassembled WGS sequence"/>
</dbReference>
<evidence type="ECO:0000259" key="9">
    <source>
        <dbReference type="PROSITE" id="PS50002"/>
    </source>
</evidence>
<dbReference type="WBParaSite" id="SBAD_0000480701-mRNA-1">
    <property type="protein sequence ID" value="SBAD_0000480701-mRNA-1"/>
    <property type="gene ID" value="SBAD_0000480701"/>
</dbReference>
<keyword evidence="5 7" id="KW-0040">ANK repeat</keyword>
<dbReference type="AlphaFoldDB" id="A0A183ILW6"/>
<dbReference type="GO" id="GO:0002039">
    <property type="term" value="F:p53 binding"/>
    <property type="evidence" value="ECO:0007669"/>
    <property type="project" value="InterPro"/>
</dbReference>
<dbReference type="GO" id="GO:0042981">
    <property type="term" value="P:regulation of apoptotic process"/>
    <property type="evidence" value="ECO:0007669"/>
    <property type="project" value="InterPro"/>
</dbReference>
<evidence type="ECO:0000256" key="4">
    <source>
        <dbReference type="ARBA" id="ARBA00022737"/>
    </source>
</evidence>
<keyword evidence="2 8" id="KW-0728">SH3 domain</keyword>
<evidence type="ECO:0000256" key="1">
    <source>
        <dbReference type="ARBA" id="ARBA00004123"/>
    </source>
</evidence>
<evidence type="ECO:0000256" key="7">
    <source>
        <dbReference type="PROSITE-ProRule" id="PRU00023"/>
    </source>
</evidence>
<evidence type="ECO:0000256" key="5">
    <source>
        <dbReference type="ARBA" id="ARBA00023043"/>
    </source>
</evidence>
<keyword evidence="11" id="KW-1185">Reference proteome</keyword>
<evidence type="ECO:0000256" key="3">
    <source>
        <dbReference type="ARBA" id="ARBA00022703"/>
    </source>
</evidence>
<keyword evidence="4" id="KW-0677">Repeat</keyword>
<proteinExistence type="predicted"/>
<accession>A0A183ILW6</accession>
<reference evidence="10 11" key="2">
    <citation type="submission" date="2018-11" db="EMBL/GenBank/DDBJ databases">
        <authorList>
            <consortium name="Pathogen Informatics"/>
        </authorList>
    </citation>
    <scope>NUCLEOTIDE SEQUENCE [LARGE SCALE GENOMIC DNA]</scope>
</reference>
<dbReference type="SMART" id="SM00248">
    <property type="entry name" value="ANK"/>
    <property type="match status" value="2"/>
</dbReference>
<dbReference type="Pfam" id="PF00018">
    <property type="entry name" value="SH3_1"/>
    <property type="match status" value="1"/>
</dbReference>
<dbReference type="PROSITE" id="PS50088">
    <property type="entry name" value="ANK_REPEAT"/>
    <property type="match status" value="2"/>
</dbReference>
<dbReference type="InterPro" id="IPR002110">
    <property type="entry name" value="Ankyrin_rpt"/>
</dbReference>
<organism evidence="12">
    <name type="scientific">Soboliphyme baturini</name>
    <dbReference type="NCBI Taxonomy" id="241478"/>
    <lineage>
        <taxon>Eukaryota</taxon>
        <taxon>Metazoa</taxon>
        <taxon>Ecdysozoa</taxon>
        <taxon>Nematoda</taxon>
        <taxon>Enoplea</taxon>
        <taxon>Dorylaimia</taxon>
        <taxon>Dioctophymatida</taxon>
        <taxon>Dioctophymatoidea</taxon>
        <taxon>Soboliphymatidae</taxon>
        <taxon>Soboliphyme</taxon>
    </lineage>
</organism>
<evidence type="ECO:0000256" key="6">
    <source>
        <dbReference type="ARBA" id="ARBA00023242"/>
    </source>
</evidence>
<evidence type="ECO:0000256" key="8">
    <source>
        <dbReference type="PROSITE-ProRule" id="PRU00192"/>
    </source>
</evidence>
<dbReference type="SUPFAM" id="SSF48403">
    <property type="entry name" value="Ankyrin repeat"/>
    <property type="match status" value="1"/>
</dbReference>
<dbReference type="InterPro" id="IPR036770">
    <property type="entry name" value="Ankyrin_rpt-contain_sf"/>
</dbReference>
<protein>
    <submittedName>
        <fullName evidence="12">SH3 domain-containing protein</fullName>
    </submittedName>
</protein>
<feature type="repeat" description="ANK" evidence="7">
    <location>
        <begin position="325"/>
        <end position="357"/>
    </location>
</feature>
<evidence type="ECO:0000256" key="2">
    <source>
        <dbReference type="ARBA" id="ARBA00022443"/>
    </source>
</evidence>
<dbReference type="Gene3D" id="1.25.40.20">
    <property type="entry name" value="Ankyrin repeat-containing domain"/>
    <property type="match status" value="1"/>
</dbReference>
<feature type="repeat" description="ANK" evidence="7">
    <location>
        <begin position="358"/>
        <end position="390"/>
    </location>
</feature>
<dbReference type="InterPro" id="IPR001452">
    <property type="entry name" value="SH3_domain"/>
</dbReference>
<keyword evidence="3" id="KW-0053">Apoptosis</keyword>
<dbReference type="OrthoDB" id="10038642at2759"/>
<dbReference type="InterPro" id="IPR047163">
    <property type="entry name" value="ASPP1/2"/>
</dbReference>
<sequence length="505" mass="54808">MEETLACCSTGSAVADSAIIPSCFQSNALQVDSIKECGSIGGHGTSVVVVNGAEQSASQDLVERRTGLFVKSEDGGGCQSESGKDPANVSMANMKTQPSVLAVDQATESPPPDLIPASDKSKFQFQQGKPGADMAKATRALVKDFNRIESDKINVRGDTLRATKRRSWADHRCAMTDSETEHIQMLLCREQRKGKSSVNFSWILGQLIKSPPKSETPTVETALVEKKTLPVVLEAHGISDDSSSTPDTSDLPESYLEDDRLADKIGVAYDQCQLKPILKTQKATEKKTVRFDPLALLLDAALEGELELVKRCAAEVESVSCCNDEGITALHNAICAGHYDILRFLVEAGANVNAQDSDGWTPLHCAASCNNLPMVKFLIERGACVFASTISDDETPTDKCEEDEEGFVGCSQFLISIQEKMGSLNSGLVYAAFDFDASMDDELSLTAGEELQVIRRDESQDKGWWFARSVVSGKEGYVPRNYLSVSLICRFWSPESKCNINQEAA</sequence>
<dbReference type="GO" id="GO:0006915">
    <property type="term" value="P:apoptotic process"/>
    <property type="evidence" value="ECO:0007669"/>
    <property type="project" value="UniProtKB-KW"/>
</dbReference>
<dbReference type="GO" id="GO:0005634">
    <property type="term" value="C:nucleus"/>
    <property type="evidence" value="ECO:0007669"/>
    <property type="project" value="UniProtKB-SubCell"/>
</dbReference>